<dbReference type="CDD" id="cd03235">
    <property type="entry name" value="ABC_Metallic_Cations"/>
    <property type="match status" value="1"/>
</dbReference>
<organism evidence="5 6">
    <name type="scientific">Ruoffia tabacinasalis</name>
    <dbReference type="NCBI Taxonomy" id="87458"/>
    <lineage>
        <taxon>Bacteria</taxon>
        <taxon>Bacillati</taxon>
        <taxon>Bacillota</taxon>
        <taxon>Bacilli</taxon>
        <taxon>Lactobacillales</taxon>
        <taxon>Aerococcaceae</taxon>
        <taxon>Ruoffia</taxon>
    </lineage>
</organism>
<dbReference type="GO" id="GO:0005524">
    <property type="term" value="F:ATP binding"/>
    <property type="evidence" value="ECO:0007669"/>
    <property type="project" value="UniProtKB-KW"/>
</dbReference>
<gene>
    <name evidence="5" type="ORF">FEZ33_10760</name>
</gene>
<protein>
    <submittedName>
        <fullName evidence="5">Metal ABC transporter ATP-binding protein</fullName>
    </submittedName>
</protein>
<dbReference type="AlphaFoldDB" id="A0A5R9DXE7"/>
<comment type="similarity">
    <text evidence="1">Belongs to the ABC transporter superfamily.</text>
</comment>
<dbReference type="Pfam" id="PF00005">
    <property type="entry name" value="ABC_tran"/>
    <property type="match status" value="1"/>
</dbReference>
<dbReference type="OrthoDB" id="9806726at2"/>
<name>A0A5R9DXE7_9LACT</name>
<evidence type="ECO:0000256" key="4">
    <source>
        <dbReference type="ARBA" id="ARBA00022840"/>
    </source>
</evidence>
<keyword evidence="3" id="KW-0547">Nucleotide-binding</keyword>
<dbReference type="PANTHER" id="PTHR42734">
    <property type="entry name" value="METAL TRANSPORT SYSTEM ATP-BINDING PROTEIN TM_0124-RELATED"/>
    <property type="match status" value="1"/>
</dbReference>
<keyword evidence="4 5" id="KW-0067">ATP-binding</keyword>
<comment type="caution">
    <text evidence="5">The sequence shown here is derived from an EMBL/GenBank/DDBJ whole genome shotgun (WGS) entry which is preliminary data.</text>
</comment>
<dbReference type="SUPFAM" id="SSF52540">
    <property type="entry name" value="P-loop containing nucleoside triphosphate hydrolases"/>
    <property type="match status" value="1"/>
</dbReference>
<dbReference type="InterPro" id="IPR027417">
    <property type="entry name" value="P-loop_NTPase"/>
</dbReference>
<evidence type="ECO:0000256" key="3">
    <source>
        <dbReference type="ARBA" id="ARBA00022741"/>
    </source>
</evidence>
<evidence type="ECO:0000256" key="1">
    <source>
        <dbReference type="ARBA" id="ARBA00005417"/>
    </source>
</evidence>
<dbReference type="PROSITE" id="PS50893">
    <property type="entry name" value="ABC_TRANSPORTER_2"/>
    <property type="match status" value="1"/>
</dbReference>
<dbReference type="PANTHER" id="PTHR42734:SF5">
    <property type="entry name" value="IRON TRANSPORT SYSTEM ATP-BINDING PROTEIN HI_0361-RELATED"/>
    <property type="match status" value="1"/>
</dbReference>
<dbReference type="InterPro" id="IPR017871">
    <property type="entry name" value="ABC_transporter-like_CS"/>
</dbReference>
<sequence>MNSIITIENLSVRYQQTLALNNITLQVPENVRMAIIGPNGAGKSTFIKAILNLIPAKQHKLSFFNDLTLKQARSKIAYVPQTSEVNWHFPTTVKDVVTMGVSSNRWGFQSVSEEQKIVVSQALEAMELTDLSNRQISQLSGGQKQRVFIARAIAQDADLYFFDEPLAGVDMKSEAIIMAQLKEFQDAGKTSLTVHHDLNSVPDNFDYVLFLNKEVIATGPTVDVFTRENIDKAYLNQSQQNNVEPSSNQAGLHILGADQHV</sequence>
<dbReference type="InterPro" id="IPR003439">
    <property type="entry name" value="ABC_transporter-like_ATP-bd"/>
</dbReference>
<evidence type="ECO:0000256" key="2">
    <source>
        <dbReference type="ARBA" id="ARBA00022448"/>
    </source>
</evidence>
<dbReference type="InterPro" id="IPR050153">
    <property type="entry name" value="Metal_Ion_Import_ABC"/>
</dbReference>
<dbReference type="RefSeq" id="WP_138405385.1">
    <property type="nucleotide sequence ID" value="NZ_JBQKLU010000002.1"/>
</dbReference>
<dbReference type="EMBL" id="VBSP01000055">
    <property type="protein sequence ID" value="TLQ39600.1"/>
    <property type="molecule type" value="Genomic_DNA"/>
</dbReference>
<dbReference type="Gene3D" id="3.40.50.300">
    <property type="entry name" value="P-loop containing nucleotide triphosphate hydrolases"/>
    <property type="match status" value="1"/>
</dbReference>
<proteinExistence type="inferred from homology"/>
<dbReference type="GO" id="GO:0016887">
    <property type="term" value="F:ATP hydrolysis activity"/>
    <property type="evidence" value="ECO:0007669"/>
    <property type="project" value="InterPro"/>
</dbReference>
<dbReference type="PROSITE" id="PS00211">
    <property type="entry name" value="ABC_TRANSPORTER_1"/>
    <property type="match status" value="1"/>
</dbReference>
<dbReference type="InterPro" id="IPR003593">
    <property type="entry name" value="AAA+_ATPase"/>
</dbReference>
<accession>A0A5R9DXE7</accession>
<reference evidence="5 6" key="1">
    <citation type="submission" date="2019-05" db="EMBL/GenBank/DDBJ databases">
        <title>The metagenome of a microbial culture collection derived from dairy environment covers the genomic content of the human microbiome.</title>
        <authorList>
            <person name="Roder T."/>
            <person name="Wuthrich D."/>
            <person name="Sattari Z."/>
            <person name="Von Ah U."/>
            <person name="Bar C."/>
            <person name="Ronchi F."/>
            <person name="Macpherson A.J."/>
            <person name="Ganal-Vonarburg S.C."/>
            <person name="Bruggmann R."/>
            <person name="Vergeres G."/>
        </authorList>
    </citation>
    <scope>NUCLEOTIDE SEQUENCE [LARGE SCALE GENOMIC DNA]</scope>
    <source>
        <strain evidence="5 6">FAM 24227</strain>
    </source>
</reference>
<keyword evidence="2" id="KW-0813">Transport</keyword>
<dbReference type="SMART" id="SM00382">
    <property type="entry name" value="AAA"/>
    <property type="match status" value="1"/>
</dbReference>
<evidence type="ECO:0000313" key="6">
    <source>
        <dbReference type="Proteomes" id="UP000306420"/>
    </source>
</evidence>
<dbReference type="Proteomes" id="UP000306420">
    <property type="component" value="Unassembled WGS sequence"/>
</dbReference>
<evidence type="ECO:0000313" key="5">
    <source>
        <dbReference type="EMBL" id="TLQ39600.1"/>
    </source>
</evidence>